<dbReference type="PANTHER" id="PTHR14969">
    <property type="entry name" value="SPHINGOSINE-1-PHOSPHATE PHOSPHOHYDROLASE"/>
    <property type="match status" value="1"/>
</dbReference>
<evidence type="ECO:0000256" key="2">
    <source>
        <dbReference type="ARBA" id="ARBA00032707"/>
    </source>
</evidence>
<dbReference type="CDD" id="cd01610">
    <property type="entry name" value="PAP2_like"/>
    <property type="match status" value="1"/>
</dbReference>
<comment type="caution">
    <text evidence="6">The sequence shown here is derived from an EMBL/GenBank/DDBJ whole genome shotgun (WGS) entry which is preliminary data.</text>
</comment>
<sequence length="254" mass="29116">MSEVAKRTVAGAIILLLMPLLVWFSGWHWQPGGNNSFLKAMYWITETVSAPWGIITCVILSGWFLWCLRFRLKPAIGLFILISAAIVFGQGIKSTIKNQVQEPRPFVMWLESTHHVDEKYFYSLPRKERSALVKEQLQDQTVIPAWLRKHWQAETGFAFPSGHTLFAASWALLAVGLLWSRRHYKTVAVLMVWALGVMASRLLLGMHWPRDLVMAVAIAWLLVTIACWLAQRWFGPLTIPPQEQQEITKRGHEE</sequence>
<dbReference type="InterPro" id="IPR036938">
    <property type="entry name" value="PAP2/HPO_sf"/>
</dbReference>
<evidence type="ECO:0000256" key="4">
    <source>
        <dbReference type="SAM" id="Phobius"/>
    </source>
</evidence>
<dbReference type="Pfam" id="PF01569">
    <property type="entry name" value="PAP2"/>
    <property type="match status" value="1"/>
</dbReference>
<feature type="transmembrane region" description="Helical" evidence="4">
    <location>
        <begin position="186"/>
        <end position="206"/>
    </location>
</feature>
<dbReference type="Gene3D" id="1.20.144.10">
    <property type="entry name" value="Phosphatidic acid phosphatase type 2/haloperoxidase"/>
    <property type="match status" value="1"/>
</dbReference>
<keyword evidence="4" id="KW-0472">Membrane</keyword>
<feature type="domain" description="Phosphatidic acid phosphatase type 2/haloperoxidase" evidence="5">
    <location>
        <begin position="79"/>
        <end position="227"/>
    </location>
</feature>
<accession>A0ABV6EAD9</accession>
<dbReference type="PANTHER" id="PTHR14969:SF54">
    <property type="entry name" value="PHOSPHATIDYLGLYCEROPHOSPHATASE B"/>
    <property type="match status" value="1"/>
</dbReference>
<organism evidence="6 7">
    <name type="scientific">Serratia aquatilis</name>
    <dbReference type="NCBI Taxonomy" id="1737515"/>
    <lineage>
        <taxon>Bacteria</taxon>
        <taxon>Pseudomonadati</taxon>
        <taxon>Pseudomonadota</taxon>
        <taxon>Gammaproteobacteria</taxon>
        <taxon>Enterobacterales</taxon>
        <taxon>Yersiniaceae</taxon>
        <taxon>Serratia</taxon>
    </lineage>
</organism>
<keyword evidence="7" id="KW-1185">Reference proteome</keyword>
<feature type="transmembrane region" description="Helical" evidence="4">
    <location>
        <begin position="212"/>
        <end position="230"/>
    </location>
</feature>
<dbReference type="SMART" id="SM00014">
    <property type="entry name" value="acidPPc"/>
    <property type="match status" value="1"/>
</dbReference>
<keyword evidence="6" id="KW-0378">Hydrolase</keyword>
<comment type="catalytic activity">
    <reaction evidence="3">
        <text>di-trans,octa-cis-undecaprenyl diphosphate + H2O = di-trans,octa-cis-undecaprenyl phosphate + phosphate + H(+)</text>
        <dbReference type="Rhea" id="RHEA:28094"/>
        <dbReference type="ChEBI" id="CHEBI:15377"/>
        <dbReference type="ChEBI" id="CHEBI:15378"/>
        <dbReference type="ChEBI" id="CHEBI:43474"/>
        <dbReference type="ChEBI" id="CHEBI:58405"/>
        <dbReference type="ChEBI" id="CHEBI:60392"/>
        <dbReference type="EC" id="3.6.1.27"/>
    </reaction>
</comment>
<proteinExistence type="predicted"/>
<dbReference type="Proteomes" id="UP001589792">
    <property type="component" value="Unassembled WGS sequence"/>
</dbReference>
<keyword evidence="4" id="KW-1133">Transmembrane helix</keyword>
<evidence type="ECO:0000259" key="5">
    <source>
        <dbReference type="SMART" id="SM00014"/>
    </source>
</evidence>
<name>A0ABV6EAD9_9GAMM</name>
<dbReference type="GO" id="GO:0008962">
    <property type="term" value="F:phosphatidylglycerophosphatase activity"/>
    <property type="evidence" value="ECO:0007669"/>
    <property type="project" value="UniProtKB-EC"/>
</dbReference>
<dbReference type="NCBIfam" id="NF007975">
    <property type="entry name" value="PRK10699.1"/>
    <property type="match status" value="1"/>
</dbReference>
<evidence type="ECO:0000256" key="3">
    <source>
        <dbReference type="ARBA" id="ARBA00047594"/>
    </source>
</evidence>
<evidence type="ECO:0000313" key="6">
    <source>
        <dbReference type="EMBL" id="MFC0225866.1"/>
    </source>
</evidence>
<dbReference type="EC" id="3.6.1.27" evidence="1"/>
<evidence type="ECO:0000256" key="1">
    <source>
        <dbReference type="ARBA" id="ARBA00012374"/>
    </source>
</evidence>
<feature type="transmembrane region" description="Helical" evidence="4">
    <location>
        <begin position="49"/>
        <end position="68"/>
    </location>
</feature>
<dbReference type="RefSeq" id="WP_380673525.1">
    <property type="nucleotide sequence ID" value="NZ_CP173186.1"/>
</dbReference>
<dbReference type="InterPro" id="IPR000326">
    <property type="entry name" value="PAP2/HPO"/>
</dbReference>
<feature type="transmembrane region" description="Helical" evidence="4">
    <location>
        <begin position="157"/>
        <end position="179"/>
    </location>
</feature>
<keyword evidence="4" id="KW-0812">Transmembrane</keyword>
<dbReference type="EMBL" id="JBHLXG010000003">
    <property type="protein sequence ID" value="MFC0225866.1"/>
    <property type="molecule type" value="Genomic_DNA"/>
</dbReference>
<evidence type="ECO:0000313" key="7">
    <source>
        <dbReference type="Proteomes" id="UP001589792"/>
    </source>
</evidence>
<protein>
    <recommendedName>
        <fullName evidence="1">undecaprenyl-diphosphate phosphatase</fullName>
        <ecNumber evidence="1">3.6.1.27</ecNumber>
    </recommendedName>
    <alternativeName>
        <fullName evidence="2">Undecaprenyl pyrophosphate phosphatase</fullName>
    </alternativeName>
</protein>
<dbReference type="SUPFAM" id="SSF48317">
    <property type="entry name" value="Acid phosphatase/Vanadium-dependent haloperoxidase"/>
    <property type="match status" value="1"/>
</dbReference>
<reference evidence="6 7" key="1">
    <citation type="submission" date="2024-09" db="EMBL/GenBank/DDBJ databases">
        <authorList>
            <person name="Sun Q."/>
            <person name="Mori K."/>
        </authorList>
    </citation>
    <scope>NUCLEOTIDE SEQUENCE [LARGE SCALE GENOMIC DNA]</scope>
    <source>
        <strain evidence="6 7">CCM 8626</strain>
    </source>
</reference>
<feature type="transmembrane region" description="Helical" evidence="4">
    <location>
        <begin position="9"/>
        <end position="29"/>
    </location>
</feature>
<feature type="transmembrane region" description="Helical" evidence="4">
    <location>
        <begin position="75"/>
        <end position="92"/>
    </location>
</feature>
<gene>
    <name evidence="6" type="primary">pgpB</name>
    <name evidence="6" type="ORF">ACFFJ3_05005</name>
</gene>